<dbReference type="InterPro" id="IPR042099">
    <property type="entry name" value="ANL_N_sf"/>
</dbReference>
<dbReference type="Gene3D" id="3.40.50.12780">
    <property type="entry name" value="N-terminal domain of ligase-like"/>
    <property type="match status" value="1"/>
</dbReference>
<dbReference type="PANTHER" id="PTHR43767:SF1">
    <property type="entry name" value="NONRIBOSOMAL PEPTIDE SYNTHASE PES1 (EUROFUNG)-RELATED"/>
    <property type="match status" value="1"/>
</dbReference>
<name>A0A5M3WE46_9ACTN</name>
<dbReference type="GO" id="GO:0016878">
    <property type="term" value="F:acid-thiol ligase activity"/>
    <property type="evidence" value="ECO:0007669"/>
    <property type="project" value="UniProtKB-ARBA"/>
</dbReference>
<evidence type="ECO:0000313" key="3">
    <source>
        <dbReference type="EMBL" id="GES06520.1"/>
    </source>
</evidence>
<dbReference type="PROSITE" id="PS00455">
    <property type="entry name" value="AMP_BINDING"/>
    <property type="match status" value="1"/>
</dbReference>
<dbReference type="OrthoDB" id="3501794at2"/>
<keyword evidence="4" id="KW-1185">Reference proteome</keyword>
<dbReference type="RefSeq" id="WP_155352445.1">
    <property type="nucleotide sequence ID" value="NZ_BAAAHL010000022.1"/>
</dbReference>
<evidence type="ECO:0000313" key="4">
    <source>
        <dbReference type="Proteomes" id="UP000331127"/>
    </source>
</evidence>
<gene>
    <name evidence="3" type="ORF">Amac_001150</name>
</gene>
<dbReference type="SUPFAM" id="SSF56801">
    <property type="entry name" value="Acetyl-CoA synthetase-like"/>
    <property type="match status" value="1"/>
</dbReference>
<dbReference type="InterPro" id="IPR025110">
    <property type="entry name" value="AMP-bd_C"/>
</dbReference>
<dbReference type="Pfam" id="PF13193">
    <property type="entry name" value="AMP-binding_C"/>
    <property type="match status" value="1"/>
</dbReference>
<dbReference type="InterPro" id="IPR020845">
    <property type="entry name" value="AMP-binding_CS"/>
</dbReference>
<dbReference type="Proteomes" id="UP000331127">
    <property type="component" value="Unassembled WGS sequence"/>
</dbReference>
<comment type="caution">
    <text evidence="3">The sequence shown here is derived from an EMBL/GenBank/DDBJ whole genome shotgun (WGS) entry which is preliminary data.</text>
</comment>
<protein>
    <submittedName>
        <fullName evidence="3">Acyl-CoA synthetase</fullName>
    </submittedName>
</protein>
<dbReference type="AlphaFoldDB" id="A0A5M3WE46"/>
<evidence type="ECO:0000259" key="2">
    <source>
        <dbReference type="Pfam" id="PF13193"/>
    </source>
</evidence>
<dbReference type="EMBL" id="BLAE01000003">
    <property type="protein sequence ID" value="GES06520.1"/>
    <property type="molecule type" value="Genomic_DNA"/>
</dbReference>
<dbReference type="InterPro" id="IPR045851">
    <property type="entry name" value="AMP-bd_C_sf"/>
</dbReference>
<dbReference type="PANTHER" id="PTHR43767">
    <property type="entry name" value="LONG-CHAIN-FATTY-ACID--COA LIGASE"/>
    <property type="match status" value="1"/>
</dbReference>
<accession>A0A5M3WE46</accession>
<feature type="domain" description="AMP-dependent synthetase/ligase" evidence="1">
    <location>
        <begin position="7"/>
        <end position="338"/>
    </location>
</feature>
<sequence>MLAELLRTRAREDAARVAIEVAGVDSLTFGAWERRSAAVARGLPARAGERVALLFGSRDWADYAVAYVGVLMAGAVAVPLSDRLAEPELEFLVRDCGAVGIVHASRLRPPKIEGWSSVVTELELAHGDLPEGPRPKDLAQILYTSGTTGRPKGVGATHANLAFGRGGPPARRMFRHSKHFLHAFPIGTQAGQAMLLNALDAFPAMLTPPVFTPSRFARLIESHGVGTVFLVPTMANELLASGAPDRHDFSSVLLLGSAAAALPPALALRLTKAFPKATVTNYYTSTEAAPAQTVMIFDPKRPAALGRPAFGSGLRIGDGTLPPGETGEVWLRSGAAPRSYVGDGEATGAVFKDGWIRMGDLGYLDEEGYLYLVDRESDVVKSGAFKVSTIMVEAALYEHPDVVEAAVFGVPDPSLGTAVAAAVVADVSANDLRAFLATRLARHELPAHILLLDTLPKNPSGKILKTELRGLLGTPREESE</sequence>
<proteinExistence type="predicted"/>
<dbReference type="InterPro" id="IPR050237">
    <property type="entry name" value="ATP-dep_AMP-bd_enzyme"/>
</dbReference>
<dbReference type="InterPro" id="IPR000873">
    <property type="entry name" value="AMP-dep_synth/lig_dom"/>
</dbReference>
<feature type="domain" description="AMP-binding enzyme C-terminal" evidence="2">
    <location>
        <begin position="392"/>
        <end position="462"/>
    </location>
</feature>
<evidence type="ECO:0000259" key="1">
    <source>
        <dbReference type="Pfam" id="PF00501"/>
    </source>
</evidence>
<reference evidence="3 4" key="1">
    <citation type="submission" date="2019-10" db="EMBL/GenBank/DDBJ databases">
        <title>Whole genome shotgun sequence of Acrocarpospora macrocephala NBRC 16266.</title>
        <authorList>
            <person name="Ichikawa N."/>
            <person name="Kimura A."/>
            <person name="Kitahashi Y."/>
            <person name="Komaki H."/>
            <person name="Oguchi A."/>
        </authorList>
    </citation>
    <scope>NUCLEOTIDE SEQUENCE [LARGE SCALE GENOMIC DNA]</scope>
    <source>
        <strain evidence="3 4">NBRC 16266</strain>
    </source>
</reference>
<dbReference type="Pfam" id="PF00501">
    <property type="entry name" value="AMP-binding"/>
    <property type="match status" value="1"/>
</dbReference>
<organism evidence="3 4">
    <name type="scientific">Acrocarpospora macrocephala</name>
    <dbReference type="NCBI Taxonomy" id="150177"/>
    <lineage>
        <taxon>Bacteria</taxon>
        <taxon>Bacillati</taxon>
        <taxon>Actinomycetota</taxon>
        <taxon>Actinomycetes</taxon>
        <taxon>Streptosporangiales</taxon>
        <taxon>Streptosporangiaceae</taxon>
        <taxon>Acrocarpospora</taxon>
    </lineage>
</organism>
<dbReference type="Gene3D" id="3.30.300.30">
    <property type="match status" value="1"/>
</dbReference>